<dbReference type="AlphaFoldDB" id="A0A1H7B2Y3"/>
<dbReference type="InterPro" id="IPR035979">
    <property type="entry name" value="RBD_domain_sf"/>
</dbReference>
<evidence type="ECO:0000313" key="2">
    <source>
        <dbReference type="Proteomes" id="UP000198866"/>
    </source>
</evidence>
<name>A0A1H7B2Y3_9BURK</name>
<protein>
    <recommendedName>
        <fullName evidence="3">RNA recognition motif. (A.k.a. RRM, RBD, or RNP domain)</fullName>
    </recommendedName>
</protein>
<proteinExistence type="predicted"/>
<sequence>MKIIVWNIPESCSEQEVRDFLGRELGHYAKEIEVFEQGTPNAYANVDVDADEPYVADIIAQQFNGKLLGGVPLQVSAVPFGSNETPPTPPRRE</sequence>
<dbReference type="EMBL" id="FNYE01000015">
    <property type="protein sequence ID" value="SEJ68610.1"/>
    <property type="molecule type" value="Genomic_DNA"/>
</dbReference>
<keyword evidence="2" id="KW-1185">Reference proteome</keyword>
<dbReference type="Proteomes" id="UP000198866">
    <property type="component" value="Unassembled WGS sequence"/>
</dbReference>
<dbReference type="GO" id="GO:0003676">
    <property type="term" value="F:nucleic acid binding"/>
    <property type="evidence" value="ECO:0007669"/>
    <property type="project" value="InterPro"/>
</dbReference>
<reference evidence="2" key="1">
    <citation type="submission" date="2016-10" db="EMBL/GenBank/DDBJ databases">
        <authorList>
            <person name="Varghese N."/>
            <person name="Submissions S."/>
        </authorList>
    </citation>
    <scope>NUCLEOTIDE SEQUENCE [LARGE SCALE GENOMIC DNA]</scope>
    <source>
        <strain evidence="2">LMG 26031</strain>
    </source>
</reference>
<evidence type="ECO:0000313" key="1">
    <source>
        <dbReference type="EMBL" id="SEJ68610.1"/>
    </source>
</evidence>
<dbReference type="RefSeq" id="WP_090868280.1">
    <property type="nucleotide sequence ID" value="NZ_FNYE01000015.1"/>
</dbReference>
<organism evidence="1 2">
    <name type="scientific">Paraburkholderia diazotrophica</name>
    <dbReference type="NCBI Taxonomy" id="667676"/>
    <lineage>
        <taxon>Bacteria</taxon>
        <taxon>Pseudomonadati</taxon>
        <taxon>Pseudomonadota</taxon>
        <taxon>Betaproteobacteria</taxon>
        <taxon>Burkholderiales</taxon>
        <taxon>Burkholderiaceae</taxon>
        <taxon>Paraburkholderia</taxon>
    </lineage>
</organism>
<dbReference type="OrthoDB" id="9107458at2"/>
<dbReference type="SUPFAM" id="SSF54928">
    <property type="entry name" value="RNA-binding domain, RBD"/>
    <property type="match status" value="1"/>
</dbReference>
<accession>A0A1H7B2Y3</accession>
<gene>
    <name evidence="1" type="ORF">SAMN05192539_1015153</name>
</gene>
<dbReference type="InterPro" id="IPR012677">
    <property type="entry name" value="Nucleotide-bd_a/b_plait_sf"/>
</dbReference>
<evidence type="ECO:0008006" key="3">
    <source>
        <dbReference type="Google" id="ProtNLM"/>
    </source>
</evidence>
<dbReference type="Gene3D" id="3.30.70.330">
    <property type="match status" value="1"/>
</dbReference>